<dbReference type="AlphaFoldDB" id="G7Q4K2"/>
<dbReference type="InterPro" id="IPR006047">
    <property type="entry name" value="GH13_cat_dom"/>
</dbReference>
<dbReference type="eggNOG" id="COG0296">
    <property type="taxonomic scope" value="Bacteria"/>
</dbReference>
<evidence type="ECO:0000256" key="3">
    <source>
        <dbReference type="ARBA" id="ARBA00008061"/>
    </source>
</evidence>
<dbReference type="GO" id="GO:0005737">
    <property type="term" value="C:cytoplasm"/>
    <property type="evidence" value="ECO:0007669"/>
    <property type="project" value="UniProtKB-SubCell"/>
</dbReference>
<evidence type="ECO:0000256" key="16">
    <source>
        <dbReference type="PIRSR" id="PIRSR006337-2"/>
    </source>
</evidence>
<evidence type="ECO:0000256" key="9">
    <source>
        <dbReference type="ARBA" id="ARBA00023295"/>
    </source>
</evidence>
<dbReference type="Proteomes" id="UP000004662">
    <property type="component" value="Chromosome"/>
</dbReference>
<reference evidence="20" key="1">
    <citation type="journal article" date="2015" name="Genome Announc.">
        <title>High-Quality Draft Genome Sequence of Desulfovibrio carbinoliphilus FW-101-2B, an Organic Acid-Oxidizing Sulfate-Reducing Bacterium Isolated from Uranium(VI)-Contaminated Groundwater.</title>
        <authorList>
            <person name="Ramsay B.D."/>
            <person name="Hwang C."/>
            <person name="Woo H.L."/>
            <person name="Carroll S.L."/>
            <person name="Lucas S."/>
            <person name="Han J."/>
            <person name="Lapidus A.L."/>
            <person name="Cheng J.F."/>
            <person name="Goodwin L.A."/>
            <person name="Pitluck S."/>
            <person name="Peters L."/>
            <person name="Chertkov O."/>
            <person name="Held B."/>
            <person name="Detter J.C."/>
            <person name="Han C.S."/>
            <person name="Tapia R."/>
            <person name="Land M.L."/>
            <person name="Hauser L.J."/>
            <person name="Kyrpides N.C."/>
            <person name="Ivanova N.N."/>
            <person name="Mikhailova N."/>
            <person name="Pagani I."/>
            <person name="Woyke T."/>
            <person name="Arkin A.P."/>
            <person name="Dehal P."/>
            <person name="Chivian D."/>
            <person name="Criddle C.S."/>
            <person name="Wu W."/>
            <person name="Chakraborty R."/>
            <person name="Hazen T.C."/>
            <person name="Fields M.W."/>
        </authorList>
    </citation>
    <scope>NUCLEOTIDE SEQUENCE [LARGE SCALE GENOMIC DNA]</scope>
    <source>
        <strain evidence="20">FW-101-2B</strain>
    </source>
</reference>
<dbReference type="InterPro" id="IPR012768">
    <property type="entry name" value="Trehalose_TreZ"/>
</dbReference>
<dbReference type="GO" id="GO:0005992">
    <property type="term" value="P:trehalose biosynthetic process"/>
    <property type="evidence" value="ECO:0007669"/>
    <property type="project" value="UniProtKB-UniRule"/>
</dbReference>
<keyword evidence="9 14" id="KW-0326">Glycosidase</keyword>
<dbReference type="SUPFAM" id="SSF81296">
    <property type="entry name" value="E set domains"/>
    <property type="match status" value="1"/>
</dbReference>
<evidence type="ECO:0000256" key="15">
    <source>
        <dbReference type="PIRSR" id="PIRSR006337-1"/>
    </source>
</evidence>
<sequence>MQRIFPWSLPVGPQRTGPDSWLFTVWAPSRQRVSLFFPETGREMAMEPLAGGFFRAEAADLPAGARYLFDLDGTIRRPDPASRHQPDDVHGPSALVDTAGFDWTDGRFVPPPPDRRVYYEIHVGTFTPEGTFEAAIDRLDHLAGLGVTCLELMPVAQFPGCRNWGYDGVYPFAPAACYGGAPGLARLVDACHARGLAVVLDVVYNHLGPEGNYLRDFGPYFTDRYRTPWGDALNFDGPGSGAVRSFFIQNALYWLREFHIDGLRLDAVHAIMDQSPLHLVAELAASTAAFEAATGRRTFLVAESHQNNPALVTEAAAGGLGLDAVWNDDFHHAVHAWLTGERGGYYADYGSREDVIAAAAEGFVYAGRYSSFFGHVRGLSAAHLPADRCVNCLQNHDQVGNRARGERLVSLVGRPTARVAAALLLLSPGAPLLFMGEEWGEDRPFLYYISHLDPDLVEAVRRGRKREFAAFRWQGEPPDPFAAETFEASRPDWAKKDDPEHAGLLAWYRELLALRAGSPALRETCRRMTRLWPLDAGLGLAMERRGEDGRILCLFNAGRRPVRAKVGTDGPPVAYARLFDSAEERFGGRGGFAPQRMETMLSLPPFSVVLYKREKGTSI</sequence>
<feature type="active site" description="Proton donor" evidence="15">
    <location>
        <position position="303"/>
    </location>
</feature>
<dbReference type="SMART" id="SM00642">
    <property type="entry name" value="Aamy"/>
    <property type="match status" value="1"/>
</dbReference>
<dbReference type="PIRSF" id="PIRSF006337">
    <property type="entry name" value="Trehalose_TreZ"/>
    <property type="match status" value="1"/>
</dbReference>
<comment type="similarity">
    <text evidence="3 14">Belongs to the glycosyl hydrolase 13 family.</text>
</comment>
<evidence type="ECO:0000256" key="12">
    <source>
        <dbReference type="ARBA" id="ARBA00034013"/>
    </source>
</evidence>
<dbReference type="Pfam" id="PF00128">
    <property type="entry name" value="Alpha-amylase"/>
    <property type="match status" value="1"/>
</dbReference>
<dbReference type="PANTHER" id="PTHR43651:SF11">
    <property type="entry name" value="MALTO-OLIGOSYLTREHALOSE TREHALOHYDROLASE"/>
    <property type="match status" value="1"/>
</dbReference>
<dbReference type="NCBIfam" id="TIGR02402">
    <property type="entry name" value="trehalose_TreZ"/>
    <property type="match status" value="1"/>
</dbReference>
<evidence type="ECO:0000256" key="17">
    <source>
        <dbReference type="PIRSR" id="PIRSR006337-3"/>
    </source>
</evidence>
<evidence type="ECO:0000259" key="18">
    <source>
        <dbReference type="SMART" id="SM00642"/>
    </source>
</evidence>
<feature type="domain" description="Glycosyl hydrolase family 13 catalytic" evidence="18">
    <location>
        <begin position="120"/>
        <end position="466"/>
    </location>
</feature>
<dbReference type="CDD" id="cd02853">
    <property type="entry name" value="E_set_MTHase_like_N"/>
    <property type="match status" value="1"/>
</dbReference>
<keyword evidence="6" id="KW-0963">Cytoplasm</keyword>
<evidence type="ECO:0000313" key="19">
    <source>
        <dbReference type="EMBL" id="EHJ47225.1"/>
    </source>
</evidence>
<evidence type="ECO:0000256" key="10">
    <source>
        <dbReference type="ARBA" id="ARBA00032057"/>
    </source>
</evidence>
<evidence type="ECO:0000256" key="4">
    <source>
        <dbReference type="ARBA" id="ARBA00012268"/>
    </source>
</evidence>
<dbReference type="Gene3D" id="2.60.40.10">
    <property type="entry name" value="Immunoglobulins"/>
    <property type="match status" value="1"/>
</dbReference>
<dbReference type="InterPro" id="IPR017853">
    <property type="entry name" value="GH"/>
</dbReference>
<comment type="pathway">
    <text evidence="2 14">Glycan biosynthesis; trehalose biosynthesis.</text>
</comment>
<accession>G7Q4K2</accession>
<gene>
    <name evidence="19" type="ORF">DFW101_1215</name>
</gene>
<name>G7Q4K2_9BACT</name>
<evidence type="ECO:0000256" key="6">
    <source>
        <dbReference type="ARBA" id="ARBA00022490"/>
    </source>
</evidence>
<dbReference type="InterPro" id="IPR014756">
    <property type="entry name" value="Ig_E-set"/>
</dbReference>
<dbReference type="RefSeq" id="WP_009180637.1">
    <property type="nucleotide sequence ID" value="NZ_CM001368.1"/>
</dbReference>
<keyword evidence="8" id="KW-0119">Carbohydrate metabolism</keyword>
<feature type="active site" description="Nucleophile" evidence="15">
    <location>
        <position position="266"/>
    </location>
</feature>
<dbReference type="HOGENOM" id="CLU_020726_2_0_7"/>
<dbReference type="InterPro" id="IPR013783">
    <property type="entry name" value="Ig-like_fold"/>
</dbReference>
<dbReference type="OrthoDB" id="9800174at2"/>
<dbReference type="SUPFAM" id="SSF51445">
    <property type="entry name" value="(Trans)glycosidases"/>
    <property type="match status" value="1"/>
</dbReference>
<dbReference type="InterPro" id="IPR044901">
    <property type="entry name" value="Trehalose_TreZ_E-set_sf"/>
</dbReference>
<dbReference type="Gene3D" id="1.10.10.760">
    <property type="entry name" value="E-set domains of sugar-utilizing enzymes"/>
    <property type="match status" value="1"/>
</dbReference>
<dbReference type="GO" id="GO:0033942">
    <property type="term" value="F:4-alpha-D-(1-&gt;4)-alpha-D-glucanotrehalose trehalohydrolase activity"/>
    <property type="evidence" value="ECO:0007669"/>
    <property type="project" value="UniProtKB-EC"/>
</dbReference>
<evidence type="ECO:0000256" key="13">
    <source>
        <dbReference type="NCBIfam" id="TIGR02402"/>
    </source>
</evidence>
<evidence type="ECO:0000256" key="11">
    <source>
        <dbReference type="ARBA" id="ARBA00033284"/>
    </source>
</evidence>
<keyword evidence="7 14" id="KW-0378">Hydrolase</keyword>
<proteinExistence type="inferred from homology"/>
<evidence type="ECO:0000256" key="2">
    <source>
        <dbReference type="ARBA" id="ARBA00005199"/>
    </source>
</evidence>
<evidence type="ECO:0000256" key="7">
    <source>
        <dbReference type="ARBA" id="ARBA00022801"/>
    </source>
</evidence>
<evidence type="ECO:0000256" key="1">
    <source>
        <dbReference type="ARBA" id="ARBA00004496"/>
    </source>
</evidence>
<keyword evidence="20" id="KW-1185">Reference proteome</keyword>
<dbReference type="CDD" id="cd11325">
    <property type="entry name" value="AmyAc_GTHase"/>
    <property type="match status" value="1"/>
</dbReference>
<evidence type="ECO:0000313" key="20">
    <source>
        <dbReference type="Proteomes" id="UP000004662"/>
    </source>
</evidence>
<organism evidence="19 20">
    <name type="scientific">Solidesulfovibrio carbinoliphilus subsp. oakridgensis</name>
    <dbReference type="NCBI Taxonomy" id="694327"/>
    <lineage>
        <taxon>Bacteria</taxon>
        <taxon>Pseudomonadati</taxon>
        <taxon>Thermodesulfobacteriota</taxon>
        <taxon>Desulfovibrionia</taxon>
        <taxon>Desulfovibrionales</taxon>
        <taxon>Desulfovibrionaceae</taxon>
        <taxon>Solidesulfovibrio</taxon>
    </lineage>
</organism>
<evidence type="ECO:0000256" key="8">
    <source>
        <dbReference type="ARBA" id="ARBA00023277"/>
    </source>
</evidence>
<protein>
    <recommendedName>
        <fullName evidence="5 13">Malto-oligosyltrehalose trehalohydrolase</fullName>
        <shortName evidence="14">MTHase</shortName>
        <ecNumber evidence="4 13">3.2.1.141</ecNumber>
    </recommendedName>
    <alternativeName>
        <fullName evidence="11 14">4-alpha-D-((1-&gt;4)-alpha-D-glucano)trehalose trehalohydrolase</fullName>
    </alternativeName>
    <alternativeName>
        <fullName evidence="10 14">Maltooligosyl trehalose trehalohydrolase</fullName>
    </alternativeName>
</protein>
<feature type="binding site" evidence="16">
    <location>
        <begin position="396"/>
        <end position="401"/>
    </location>
    <ligand>
        <name>substrate</name>
    </ligand>
</feature>
<dbReference type="EMBL" id="CM001368">
    <property type="protein sequence ID" value="EHJ47225.1"/>
    <property type="molecule type" value="Genomic_DNA"/>
</dbReference>
<comment type="catalytic activity">
    <reaction evidence="12 14">
        <text>hydrolysis of (1-&gt;4)-alpha-D-glucosidic linkage in 4-alpha-D-[(1-&gt;4)-alpha-D-glucanosyl]n trehalose to yield trehalose and (1-&gt;4)-alpha-D-glucan.</text>
        <dbReference type="EC" id="3.2.1.141"/>
    </reaction>
</comment>
<feature type="binding site" evidence="16">
    <location>
        <begin position="328"/>
        <end position="332"/>
    </location>
    <ligand>
        <name>substrate</name>
    </ligand>
</feature>
<dbReference type="STRING" id="694327.DFW101_1215"/>
<evidence type="ECO:0000256" key="5">
    <source>
        <dbReference type="ARBA" id="ARBA00015938"/>
    </source>
</evidence>
<evidence type="ECO:0000256" key="14">
    <source>
        <dbReference type="PIRNR" id="PIRNR006337"/>
    </source>
</evidence>
<comment type="subcellular location">
    <subcellularLocation>
        <location evidence="1 15">Cytoplasm</location>
    </subcellularLocation>
</comment>
<feature type="binding site" evidence="16">
    <location>
        <begin position="264"/>
        <end position="269"/>
    </location>
    <ligand>
        <name>substrate</name>
    </ligand>
</feature>
<dbReference type="Gene3D" id="3.20.20.80">
    <property type="entry name" value="Glycosidases"/>
    <property type="match status" value="1"/>
</dbReference>
<dbReference type="EC" id="3.2.1.141" evidence="4 13"/>
<dbReference type="PANTHER" id="PTHR43651">
    <property type="entry name" value="1,4-ALPHA-GLUCAN-BRANCHING ENZYME"/>
    <property type="match status" value="1"/>
</dbReference>
<feature type="site" description="Transition state stabilizer" evidence="17">
    <location>
        <position position="397"/>
    </location>
</feature>
<dbReference type="UniPathway" id="UPA00299"/>